<feature type="transmembrane region" description="Helical" evidence="1">
    <location>
        <begin position="45"/>
        <end position="66"/>
    </location>
</feature>
<reference evidence="2" key="1">
    <citation type="submission" date="2020-11" db="EMBL/GenBank/DDBJ databases">
        <title>Intraspecies plasmid and genomic variation of Mycobacterium kubicae revealed by the complete genome sequences of two clinical isolates.</title>
        <authorList>
            <person name="Hendrix J.R."/>
            <person name="Epperson L.E."/>
            <person name="Honda J.R."/>
            <person name="Strong M."/>
        </authorList>
    </citation>
    <scope>NUCLEOTIDE SEQUENCE</scope>
    <source>
        <strain evidence="2">JCM 13573</strain>
    </source>
</reference>
<dbReference type="AlphaFoldDB" id="A0AAX1J3A7"/>
<keyword evidence="1" id="KW-0472">Membrane</keyword>
<dbReference type="Proteomes" id="UP000663583">
    <property type="component" value="Chromosome"/>
</dbReference>
<feature type="transmembrane region" description="Helical" evidence="1">
    <location>
        <begin position="271"/>
        <end position="304"/>
    </location>
</feature>
<gene>
    <name evidence="2" type="ORF">I2456_15180</name>
</gene>
<evidence type="ECO:0000256" key="1">
    <source>
        <dbReference type="SAM" id="Phobius"/>
    </source>
</evidence>
<dbReference type="KEGG" id="mku:I2456_15180"/>
<dbReference type="EMBL" id="CP065047">
    <property type="protein sequence ID" value="QPI35934.1"/>
    <property type="molecule type" value="Genomic_DNA"/>
</dbReference>
<feature type="transmembrane region" description="Helical" evidence="1">
    <location>
        <begin position="140"/>
        <end position="164"/>
    </location>
</feature>
<keyword evidence="1" id="KW-0812">Transmembrane</keyword>
<feature type="transmembrane region" description="Helical" evidence="1">
    <location>
        <begin position="176"/>
        <end position="200"/>
    </location>
</feature>
<accession>A0AAX1J3A7</accession>
<name>A0AAX1J3A7_9MYCO</name>
<feature type="transmembrane region" description="Helical" evidence="1">
    <location>
        <begin position="206"/>
        <end position="224"/>
    </location>
</feature>
<dbReference type="RefSeq" id="WP_085075430.1">
    <property type="nucleotide sequence ID" value="NZ_BLKU01000005.1"/>
</dbReference>
<organism evidence="2 3">
    <name type="scientific">Mycobacterium kubicae</name>
    <dbReference type="NCBI Taxonomy" id="120959"/>
    <lineage>
        <taxon>Bacteria</taxon>
        <taxon>Bacillati</taxon>
        <taxon>Actinomycetota</taxon>
        <taxon>Actinomycetes</taxon>
        <taxon>Mycobacteriales</taxon>
        <taxon>Mycobacteriaceae</taxon>
        <taxon>Mycobacterium</taxon>
        <taxon>Mycobacterium simiae complex</taxon>
    </lineage>
</organism>
<keyword evidence="1" id="KW-1133">Transmembrane helix</keyword>
<evidence type="ECO:0008006" key="4">
    <source>
        <dbReference type="Google" id="ProtNLM"/>
    </source>
</evidence>
<feature type="transmembrane region" description="Helical" evidence="1">
    <location>
        <begin position="110"/>
        <end position="128"/>
    </location>
</feature>
<evidence type="ECO:0000313" key="3">
    <source>
        <dbReference type="Proteomes" id="UP000663583"/>
    </source>
</evidence>
<protein>
    <recommendedName>
        <fullName evidence="4">Integral membrane protein</fullName>
    </recommendedName>
</protein>
<feature type="transmembrane region" description="Helical" evidence="1">
    <location>
        <begin position="82"/>
        <end position="103"/>
    </location>
</feature>
<feature type="transmembrane region" description="Helical" evidence="1">
    <location>
        <begin position="333"/>
        <end position="353"/>
    </location>
</feature>
<sequence>MNRSPRRSLVHRESATAAAESWFLLRGLPSVLTTRGRWRRLWSRSAPMLAAWAAVESCLLAIYFVSAGRDVEIAGTPTTSQWVILGLLAVALPLAALAGWLVSRISAVRVRAIAATVAVAIAVVSDVIEAGSDPVQLSRAAVILTLTLVLTGCGIGSVLGWAVRMTLSHLATVGELAIRALPVVLLTALVFFNTYVWLMAANISDARLWLSIVFLLAIAGAFVVSKTIERVRPMLRDTAVLPEGSESLSDTPFAAMPDPSPRAPLKRAERLNVVFLLATSQLVEILVVASVTATIYLILGLLILTPPLVKEWTHTTVNTATVLGMTFPAPSSLIHICLFLGALTFMYISARAVDDAEYRAMFLDPLIDDLHTALIARSRYRANIAHTPNAVVDGADGSG</sequence>
<proteinExistence type="predicted"/>
<evidence type="ECO:0000313" key="2">
    <source>
        <dbReference type="EMBL" id="QPI35934.1"/>
    </source>
</evidence>